<dbReference type="EMBL" id="MNPL01017400">
    <property type="protein sequence ID" value="OQR70480.1"/>
    <property type="molecule type" value="Genomic_DNA"/>
</dbReference>
<sequence>MAINHIAAREQLTASLFLKNRQRPQLKEFLVRLHRFLCAIRLEDHRQPFRCLDFGCGPSVWSALSVAKIADEIVFAEYVTSNRKEVFKWLTRASGFTDWSVASAIIADLERTSVCAVEARLRHRLCSVVPCDIHAERIIQRLRKGSRSNCYATGLDDLQGGSTSGVSRFLSRSFHGDDATPKAESLRSRSGLSGDNSWPSPAEDILDIVLSSCCLKCAFFDEHCYRRAVQKLSERTATGGYLVFVGIMDCPSYELARSFPRLVLKDSNIKESIQAVDLTLQSFEKFTVAGLMNTCFYFVVARKRCLITVTTTGRETQL</sequence>
<evidence type="ECO:0000256" key="5">
    <source>
        <dbReference type="SAM" id="MobiDB-lite"/>
    </source>
</evidence>
<comment type="similarity">
    <text evidence="1">Belongs to the class I-like SAM-binding methyltransferase superfamily. NNMT/PNMT/TEMT family.</text>
</comment>
<accession>A0A1V9XAB1</accession>
<dbReference type="SUPFAM" id="SSF53335">
    <property type="entry name" value="S-adenosyl-L-methionine-dependent methyltransferases"/>
    <property type="match status" value="2"/>
</dbReference>
<keyword evidence="3 6" id="KW-0808">Transferase</keyword>
<evidence type="ECO:0000256" key="1">
    <source>
        <dbReference type="ARBA" id="ARBA00007996"/>
    </source>
</evidence>
<keyword evidence="7" id="KW-1185">Reference proteome</keyword>
<gene>
    <name evidence="6" type="ORF">BIW11_01670</name>
</gene>
<dbReference type="InParanoid" id="A0A1V9XAB1"/>
<dbReference type="Gene3D" id="3.40.50.150">
    <property type="entry name" value="Vaccinia Virus protein VP39"/>
    <property type="match status" value="1"/>
</dbReference>
<dbReference type="AlphaFoldDB" id="A0A1V9XAB1"/>
<dbReference type="GO" id="GO:0008170">
    <property type="term" value="F:N-methyltransferase activity"/>
    <property type="evidence" value="ECO:0007669"/>
    <property type="project" value="TreeGrafter"/>
</dbReference>
<dbReference type="GO" id="GO:0032259">
    <property type="term" value="P:methylation"/>
    <property type="evidence" value="ECO:0007669"/>
    <property type="project" value="UniProtKB-KW"/>
</dbReference>
<dbReference type="OrthoDB" id="6491114at2759"/>
<evidence type="ECO:0000256" key="3">
    <source>
        <dbReference type="ARBA" id="ARBA00022679"/>
    </source>
</evidence>
<dbReference type="PANTHER" id="PTHR10867">
    <property type="entry name" value="NNMT/PNMT/TEMT FAMILY MEMBER"/>
    <property type="match status" value="1"/>
</dbReference>
<dbReference type="PANTHER" id="PTHR10867:SF17">
    <property type="entry name" value="NICOTINAMIDE N-METHYLTRANSFERASE"/>
    <property type="match status" value="1"/>
</dbReference>
<dbReference type="InterPro" id="IPR000940">
    <property type="entry name" value="NNMT_TEMT_trans"/>
</dbReference>
<organism evidence="6 7">
    <name type="scientific">Tropilaelaps mercedesae</name>
    <dbReference type="NCBI Taxonomy" id="418985"/>
    <lineage>
        <taxon>Eukaryota</taxon>
        <taxon>Metazoa</taxon>
        <taxon>Ecdysozoa</taxon>
        <taxon>Arthropoda</taxon>
        <taxon>Chelicerata</taxon>
        <taxon>Arachnida</taxon>
        <taxon>Acari</taxon>
        <taxon>Parasitiformes</taxon>
        <taxon>Mesostigmata</taxon>
        <taxon>Gamasina</taxon>
        <taxon>Dermanyssoidea</taxon>
        <taxon>Laelapidae</taxon>
        <taxon>Tropilaelaps</taxon>
    </lineage>
</organism>
<evidence type="ECO:0000313" key="7">
    <source>
        <dbReference type="Proteomes" id="UP000192247"/>
    </source>
</evidence>
<keyword evidence="2 6" id="KW-0489">Methyltransferase</keyword>
<dbReference type="STRING" id="418985.A0A1V9XAB1"/>
<proteinExistence type="inferred from homology"/>
<keyword evidence="4" id="KW-0949">S-adenosyl-L-methionine</keyword>
<dbReference type="PROSITE" id="PS51681">
    <property type="entry name" value="SAM_MT_NNMT_PNMT_TEMT"/>
    <property type="match status" value="1"/>
</dbReference>
<protein>
    <submittedName>
        <fullName evidence="6">Nicotinamide N-methyltransferase-like</fullName>
    </submittedName>
</protein>
<evidence type="ECO:0000256" key="4">
    <source>
        <dbReference type="ARBA" id="ARBA00022691"/>
    </source>
</evidence>
<reference evidence="6 7" key="1">
    <citation type="journal article" date="2017" name="Gigascience">
        <title>Draft genome of the honey bee ectoparasitic mite, Tropilaelaps mercedesae, is shaped by the parasitic life history.</title>
        <authorList>
            <person name="Dong X."/>
            <person name="Armstrong S.D."/>
            <person name="Xia D."/>
            <person name="Makepeace B.L."/>
            <person name="Darby A.C."/>
            <person name="Kadowaki T."/>
        </authorList>
    </citation>
    <scope>NUCLEOTIDE SEQUENCE [LARGE SCALE GENOMIC DNA]</scope>
    <source>
        <strain evidence="6">Wuxi-XJTLU</strain>
    </source>
</reference>
<feature type="compositionally biased region" description="Polar residues" evidence="5">
    <location>
        <begin position="188"/>
        <end position="197"/>
    </location>
</feature>
<feature type="compositionally biased region" description="Basic and acidic residues" evidence="5">
    <location>
        <begin position="176"/>
        <end position="187"/>
    </location>
</feature>
<evidence type="ECO:0000256" key="2">
    <source>
        <dbReference type="ARBA" id="ARBA00022603"/>
    </source>
</evidence>
<dbReference type="InterPro" id="IPR029063">
    <property type="entry name" value="SAM-dependent_MTases_sf"/>
</dbReference>
<dbReference type="Proteomes" id="UP000192247">
    <property type="component" value="Unassembled WGS sequence"/>
</dbReference>
<evidence type="ECO:0000313" key="6">
    <source>
        <dbReference type="EMBL" id="OQR70480.1"/>
    </source>
</evidence>
<comment type="caution">
    <text evidence="6">The sequence shown here is derived from an EMBL/GenBank/DDBJ whole genome shotgun (WGS) entry which is preliminary data.</text>
</comment>
<feature type="region of interest" description="Disordered" evidence="5">
    <location>
        <begin position="176"/>
        <end position="197"/>
    </location>
</feature>
<dbReference type="Pfam" id="PF01234">
    <property type="entry name" value="NNMT_PNMT_TEMT"/>
    <property type="match status" value="2"/>
</dbReference>
<dbReference type="GO" id="GO:0005829">
    <property type="term" value="C:cytosol"/>
    <property type="evidence" value="ECO:0007669"/>
    <property type="project" value="TreeGrafter"/>
</dbReference>
<name>A0A1V9XAB1_9ACAR</name>